<protein>
    <submittedName>
        <fullName evidence="2">Uncharacterized protein</fullName>
    </submittedName>
</protein>
<proteinExistence type="predicted"/>
<reference evidence="2" key="1">
    <citation type="submission" date="2017-02" db="UniProtKB">
        <authorList>
            <consortium name="WormBaseParasite"/>
        </authorList>
    </citation>
    <scope>IDENTIFICATION</scope>
</reference>
<dbReference type="AlphaFoldDB" id="A0A0M3I8Y7"/>
<sequence length="50" mass="5673">MYVPNLSLSRKSFRSAEKICAICVTNISCSLPHYNASNIAIYFIFNRSNN</sequence>
<dbReference type="WBParaSite" id="ALUE_0001386101-mRNA-1">
    <property type="protein sequence ID" value="ALUE_0001386101-mRNA-1"/>
    <property type="gene ID" value="ALUE_0001386101"/>
</dbReference>
<accession>A0A0M3I8Y7</accession>
<evidence type="ECO:0000313" key="2">
    <source>
        <dbReference type="WBParaSite" id="ALUE_0001386101-mRNA-1"/>
    </source>
</evidence>
<keyword evidence="1" id="KW-1185">Reference proteome</keyword>
<organism evidence="1 2">
    <name type="scientific">Ascaris lumbricoides</name>
    <name type="common">Giant roundworm</name>
    <dbReference type="NCBI Taxonomy" id="6252"/>
    <lineage>
        <taxon>Eukaryota</taxon>
        <taxon>Metazoa</taxon>
        <taxon>Ecdysozoa</taxon>
        <taxon>Nematoda</taxon>
        <taxon>Chromadorea</taxon>
        <taxon>Rhabditida</taxon>
        <taxon>Spirurina</taxon>
        <taxon>Ascaridomorpha</taxon>
        <taxon>Ascaridoidea</taxon>
        <taxon>Ascarididae</taxon>
        <taxon>Ascaris</taxon>
    </lineage>
</organism>
<name>A0A0M3I8Y7_ASCLU</name>
<evidence type="ECO:0000313" key="1">
    <source>
        <dbReference type="Proteomes" id="UP000036681"/>
    </source>
</evidence>
<dbReference type="Proteomes" id="UP000036681">
    <property type="component" value="Unplaced"/>
</dbReference>